<proteinExistence type="predicted"/>
<organism evidence="3 4">
    <name type="scientific">Acer yangbiense</name>
    <dbReference type="NCBI Taxonomy" id="1000413"/>
    <lineage>
        <taxon>Eukaryota</taxon>
        <taxon>Viridiplantae</taxon>
        <taxon>Streptophyta</taxon>
        <taxon>Embryophyta</taxon>
        <taxon>Tracheophyta</taxon>
        <taxon>Spermatophyta</taxon>
        <taxon>Magnoliopsida</taxon>
        <taxon>eudicotyledons</taxon>
        <taxon>Gunneridae</taxon>
        <taxon>Pentapetalae</taxon>
        <taxon>rosids</taxon>
        <taxon>malvids</taxon>
        <taxon>Sapindales</taxon>
        <taxon>Sapindaceae</taxon>
        <taxon>Hippocastanoideae</taxon>
        <taxon>Acereae</taxon>
        <taxon>Acer</taxon>
    </lineage>
</organism>
<keyword evidence="2" id="KW-0479">Metal-binding</keyword>
<dbReference type="PANTHER" id="PTHR46482">
    <property type="entry name" value="5'-ADENYLYLSULFATE REDUCTASE 3, CHLOROPLASTIC"/>
    <property type="match status" value="1"/>
</dbReference>
<dbReference type="PANTHER" id="PTHR46482:SF9">
    <property type="entry name" value="5'-ADENYLYLSULFATE REDUCTASE 1, CHLOROPLASTIC"/>
    <property type="match status" value="1"/>
</dbReference>
<protein>
    <submittedName>
        <fullName evidence="3">Uncharacterized protein</fullName>
    </submittedName>
</protein>
<reference evidence="4" key="1">
    <citation type="journal article" date="2019" name="Gigascience">
        <title>De novo genome assembly of the endangered Acer yangbiense, a plant species with extremely small populations endemic to Yunnan Province, China.</title>
        <authorList>
            <person name="Yang J."/>
            <person name="Wariss H.M."/>
            <person name="Tao L."/>
            <person name="Zhang R."/>
            <person name="Yun Q."/>
            <person name="Hollingsworth P."/>
            <person name="Dao Z."/>
            <person name="Luo G."/>
            <person name="Guo H."/>
            <person name="Ma Y."/>
            <person name="Sun W."/>
        </authorList>
    </citation>
    <scope>NUCLEOTIDE SEQUENCE [LARGE SCALE GENOMIC DNA]</scope>
    <source>
        <strain evidence="4">cv. Malutang</strain>
    </source>
</reference>
<keyword evidence="1" id="KW-0408">Iron</keyword>
<comment type="caution">
    <text evidence="3">The sequence shown here is derived from an EMBL/GenBank/DDBJ whole genome shotgun (WGS) entry which is preliminary data.</text>
</comment>
<gene>
    <name evidence="3" type="ORF">EZV62_020638</name>
</gene>
<name>A0A5C7HGA4_9ROSI</name>
<dbReference type="AlphaFoldDB" id="A0A5C7HGA4"/>
<evidence type="ECO:0000313" key="4">
    <source>
        <dbReference type="Proteomes" id="UP000323000"/>
    </source>
</evidence>
<evidence type="ECO:0000313" key="3">
    <source>
        <dbReference type="EMBL" id="TXG55382.1"/>
    </source>
</evidence>
<dbReference type="EMBL" id="VAHF01000009">
    <property type="protein sequence ID" value="TXG55382.1"/>
    <property type="molecule type" value="Genomic_DNA"/>
</dbReference>
<keyword evidence="4" id="KW-1185">Reference proteome</keyword>
<keyword evidence="2" id="KW-0411">Iron-sulfur</keyword>
<sequence>MWDSVANLDIYDTWSFLRDTNVPVNDLDSCAVIGLNSVLIACKSCIMEDLPLQHETIGSCWWKDTKAAEECGLHEGNIKQEVENQLNSQHLNGAIEKLPSCI</sequence>
<dbReference type="Proteomes" id="UP000323000">
    <property type="component" value="Chromosome 9"/>
</dbReference>
<evidence type="ECO:0000256" key="2">
    <source>
        <dbReference type="ARBA" id="ARBA00023014"/>
    </source>
</evidence>
<evidence type="ECO:0000256" key="1">
    <source>
        <dbReference type="ARBA" id="ARBA00023004"/>
    </source>
</evidence>
<dbReference type="GO" id="GO:0051536">
    <property type="term" value="F:iron-sulfur cluster binding"/>
    <property type="evidence" value="ECO:0007669"/>
    <property type="project" value="UniProtKB-KW"/>
</dbReference>
<accession>A0A5C7HGA4</accession>